<name>A0AAW6AQK6_CLOSY</name>
<evidence type="ECO:0000259" key="3">
    <source>
        <dbReference type="SMART" id="SM01043"/>
    </source>
</evidence>
<organism evidence="4 6">
    <name type="scientific">Clostridium symbiosum</name>
    <name type="common">Bacteroides symbiosus</name>
    <dbReference type="NCBI Taxonomy" id="1512"/>
    <lineage>
        <taxon>Bacteria</taxon>
        <taxon>Bacillati</taxon>
        <taxon>Bacillota</taxon>
        <taxon>Clostridia</taxon>
        <taxon>Lachnospirales</taxon>
        <taxon>Lachnospiraceae</taxon>
        <taxon>Otoolea</taxon>
    </lineage>
</organism>
<dbReference type="GO" id="GO:0004016">
    <property type="term" value="F:adenylate cyclase activity"/>
    <property type="evidence" value="ECO:0007669"/>
    <property type="project" value="TreeGrafter"/>
</dbReference>
<dbReference type="PANTHER" id="PTHR16305">
    <property type="entry name" value="TESTICULAR SOLUBLE ADENYLYL CYCLASE"/>
    <property type="match status" value="1"/>
</dbReference>
<dbReference type="Pfam" id="PF03704">
    <property type="entry name" value="BTAD"/>
    <property type="match status" value="1"/>
</dbReference>
<sequence length="968" mass="113165">MRDVTVTLMNTPSVVVDGEKKVFPYRKVEGLFYYICVRKRITRDEAIGIFWVDCDETSARKNLRDALYHIKKIVGPDIISMDGNVFISLNPEQHIKVDVDAARENILENYKGEFMSFFYVKNCLEFENWMDDYRRELKEHYIKAVLKKAEQAIHAKDTSEAARYAGKLVEVFYLDESFYRRVLTFLMEEAEYSSAISLYQKFALSLKQDLEEEPEAETRALMDKILKLRKKIAEHPVKEQQVFMGRQKELYGIYESIQKHRVKGKDSGENFVLISGEAGVGKTALMGQLRTLLEEENHTVFSYCCCPSESDLYLKPWNDILSQVQEFCMKQRKELKASEYFANKDVTDYRIFATQYGIHLEDLIRAFCKDFGRSEIILFFDDIQWMDPSSIQLLNNTLFHLRDCPIFIVAASRLEVVKEIEDLRVSLMREALIKEVKLKRFTLEETRELIEVQAQELLGDPENLDKIYEYTDGNALFLTELLKTMKDNDGGMVPENPLTSRMVSIIQSRLMKLTEQEHTLLSVMSVFYHAVTIEDIQILYPEPELKIYDLLEHLLERQIIYEDVGTAAITYHFTHILIHNYVQSKISAGRKQIYHRQVAGYYEQKYKETGDITLMPELIYHFENANDMYKKYEYKLEYFKEFFSGTQEIYPAMSLSFTDKFFFPDLDSSENVLIPLAEEIRALPNRDQRYQELRMKVEYLIGRYDLSSGDYQYGLRNMNACIEAAKILKNSRYLMDSYLQMIYYAIQVYDLDMMKEYIMYCSELLEEYQYSKSTPYTIQRLKALYYSKTEQFDKAEQILESLIPKLEKLQMDPSCQIGLIACYNYRGEICMKQGDWETAHTYISKALASSHASQPTAGLGMSYTNMGIILYRLDNYDKASEYFDKARCCFQNLSIQWGRAKEEAYSALLELKLGKSKSALARYKAACKYADKDYSPNTLLMLQTVYAQLQDLPGLEPQEPPRIPKQAK</sequence>
<evidence type="ECO:0000256" key="2">
    <source>
        <dbReference type="ARBA" id="ARBA00022840"/>
    </source>
</evidence>
<evidence type="ECO:0000256" key="1">
    <source>
        <dbReference type="ARBA" id="ARBA00022741"/>
    </source>
</evidence>
<dbReference type="Proteomes" id="UP001300871">
    <property type="component" value="Unassembled WGS sequence"/>
</dbReference>
<reference evidence="4" key="1">
    <citation type="journal article" date="2022" name="Cell Host Microbe">
        <title>Colonization of the live biotherapeutic product VE303 and modulation of the microbiota and metabolites in healthy volunteers.</title>
        <authorList>
            <person name="Dsouza M."/>
            <person name="Menon R."/>
            <person name="Crossette E."/>
            <person name="Bhattarai S.K."/>
            <person name="Schneider J."/>
            <person name="Kim Y.G."/>
            <person name="Reddy S."/>
            <person name="Caballero S."/>
            <person name="Felix C."/>
            <person name="Cornacchione L."/>
            <person name="Hendrickson J."/>
            <person name="Watson A.R."/>
            <person name="Minot S.S."/>
            <person name="Greenfield N."/>
            <person name="Schopf L."/>
            <person name="Szabady R."/>
            <person name="Patarroyo J."/>
            <person name="Smith W."/>
            <person name="Harrison P."/>
            <person name="Kuijper E.J."/>
            <person name="Kelly C.P."/>
            <person name="Olle B."/>
            <person name="Bobilev D."/>
            <person name="Silber J.L."/>
            <person name="Bucci V."/>
            <person name="Roberts B."/>
            <person name="Faith J."/>
            <person name="Norman J.M."/>
        </authorList>
    </citation>
    <scope>NUCLEOTIDE SEQUENCE</scope>
    <source>
        <strain evidence="4">VE303-04</strain>
    </source>
</reference>
<accession>A0AAW6AQK6</accession>
<keyword evidence="1" id="KW-0547">Nucleotide-binding</keyword>
<evidence type="ECO:0000313" key="5">
    <source>
        <dbReference type="EMBL" id="MDB1998776.1"/>
    </source>
</evidence>
<dbReference type="RefSeq" id="WP_024738839.1">
    <property type="nucleotide sequence ID" value="NZ_JADNAS010000014.1"/>
</dbReference>
<feature type="domain" description="Bacterial transcriptional activator" evidence="3">
    <location>
        <begin position="97"/>
        <end position="226"/>
    </location>
</feature>
<dbReference type="InterPro" id="IPR005158">
    <property type="entry name" value="BTAD"/>
</dbReference>
<comment type="caution">
    <text evidence="4">The sequence shown here is derived from an EMBL/GenBank/DDBJ whole genome shotgun (WGS) entry which is preliminary data.</text>
</comment>
<reference evidence="5" key="2">
    <citation type="submission" date="2023-01" db="EMBL/GenBank/DDBJ databases">
        <title>Human gut microbiome strain richness.</title>
        <authorList>
            <person name="Chen-Liaw A."/>
        </authorList>
    </citation>
    <scope>NUCLEOTIDE SEQUENCE</scope>
    <source>
        <strain evidence="5">B1_m1001713B170214d0_201011</strain>
    </source>
</reference>
<dbReference type="GO" id="GO:0005737">
    <property type="term" value="C:cytoplasm"/>
    <property type="evidence" value="ECO:0007669"/>
    <property type="project" value="TreeGrafter"/>
</dbReference>
<dbReference type="InterPro" id="IPR019734">
    <property type="entry name" value="TPR_rpt"/>
</dbReference>
<protein>
    <submittedName>
        <fullName evidence="4">AAA family ATPase</fullName>
    </submittedName>
</protein>
<dbReference type="InterPro" id="IPR011990">
    <property type="entry name" value="TPR-like_helical_dom_sf"/>
</dbReference>
<dbReference type="Pfam" id="PF13191">
    <property type="entry name" value="AAA_16"/>
    <property type="match status" value="1"/>
</dbReference>
<dbReference type="InterPro" id="IPR041664">
    <property type="entry name" value="AAA_16"/>
</dbReference>
<dbReference type="SMART" id="SM01043">
    <property type="entry name" value="BTAD"/>
    <property type="match status" value="1"/>
</dbReference>
<dbReference type="EMBL" id="JAINVB010000001">
    <property type="protein sequence ID" value="MCK0088603.1"/>
    <property type="molecule type" value="Genomic_DNA"/>
</dbReference>
<evidence type="ECO:0000313" key="4">
    <source>
        <dbReference type="EMBL" id="MCK0088603.1"/>
    </source>
</evidence>
<dbReference type="AlphaFoldDB" id="A0AAW6AQK6"/>
<gene>
    <name evidence="4" type="ORF">K5I21_22625</name>
    <name evidence="5" type="ORF">PM006_00965</name>
</gene>
<dbReference type="GO" id="GO:0005524">
    <property type="term" value="F:ATP binding"/>
    <property type="evidence" value="ECO:0007669"/>
    <property type="project" value="UniProtKB-KW"/>
</dbReference>
<keyword evidence="2" id="KW-0067">ATP-binding</keyword>
<dbReference type="Gene3D" id="3.40.50.300">
    <property type="entry name" value="P-loop containing nucleotide triphosphate hydrolases"/>
    <property type="match status" value="1"/>
</dbReference>
<dbReference type="Proteomes" id="UP001203136">
    <property type="component" value="Unassembled WGS sequence"/>
</dbReference>
<dbReference type="Pfam" id="PF13424">
    <property type="entry name" value="TPR_12"/>
    <property type="match status" value="1"/>
</dbReference>
<proteinExistence type="predicted"/>
<evidence type="ECO:0000313" key="6">
    <source>
        <dbReference type="Proteomes" id="UP001203136"/>
    </source>
</evidence>
<dbReference type="Gene3D" id="1.25.40.10">
    <property type="entry name" value="Tetratricopeptide repeat domain"/>
    <property type="match status" value="2"/>
</dbReference>
<dbReference type="SUPFAM" id="SSF52540">
    <property type="entry name" value="P-loop containing nucleoside triphosphate hydrolases"/>
    <property type="match status" value="1"/>
</dbReference>
<dbReference type="SUPFAM" id="SSF48452">
    <property type="entry name" value="TPR-like"/>
    <property type="match status" value="2"/>
</dbReference>
<dbReference type="EMBL" id="JAQLGM010000001">
    <property type="protein sequence ID" value="MDB1998776.1"/>
    <property type="molecule type" value="Genomic_DNA"/>
</dbReference>
<dbReference type="GeneID" id="57968400"/>
<dbReference type="PANTHER" id="PTHR16305:SF28">
    <property type="entry name" value="GUANYLATE CYCLASE DOMAIN-CONTAINING PROTEIN"/>
    <property type="match status" value="1"/>
</dbReference>
<dbReference type="SMART" id="SM00028">
    <property type="entry name" value="TPR"/>
    <property type="match status" value="3"/>
</dbReference>
<dbReference type="InterPro" id="IPR027417">
    <property type="entry name" value="P-loop_NTPase"/>
</dbReference>